<dbReference type="Proteomes" id="UP000013232">
    <property type="component" value="Unassembled WGS sequence"/>
</dbReference>
<dbReference type="eggNOG" id="ENOG502Z8MQ">
    <property type="taxonomic scope" value="Bacteria"/>
</dbReference>
<sequence length="473" mass="50838">MPTPPILLRIDALGLEAFQCHEHAIVRLAAFGEGERHTFAEWLKGRHRKARYRILADLPDESHELETLPRVRGADRRALVSRRLATWYPQPAYAKAETLAVDRQANTEQVLFSGLARPARIEAWIAVLHDAGLAGERLVPASELIAHFLPSDPGLVVSFSRAGMRLTLAEGRRARLSRLVEGFSAETSLQDTEWRAEVDRTLHYASSIQPGRGERIQVVVLAPATVAGDAPPPPGGTSLRHLDPAELGPPLADTPATDSSALLLRWLARAPRRLGWPDSGHGAATHPRRALSFTLGAGLLLFIGGAGMAGLDWKAAQEARERNTALERDIGRLQRERAAVEAGHADLDAPPAQIIHSMRLVTRERSAAVAPLAVLGPMAAILDHSPGLALQTLDWSASPTGDTRQAFAQVKLSLSADTARQPRMDAAGNAALDAFIARLSATGAQDIGLRIGSGGDAHVELLLPLGHTQGPHR</sequence>
<evidence type="ECO:0000313" key="2">
    <source>
        <dbReference type="EMBL" id="ENO89221.1"/>
    </source>
</evidence>
<protein>
    <submittedName>
        <fullName evidence="2">Uncharacterized protein</fullName>
    </submittedName>
</protein>
<feature type="region of interest" description="Disordered" evidence="1">
    <location>
        <begin position="227"/>
        <end position="254"/>
    </location>
</feature>
<dbReference type="STRING" id="1123367.GCA_000621305_02141"/>
<keyword evidence="3" id="KW-1185">Reference proteome</keyword>
<evidence type="ECO:0000313" key="3">
    <source>
        <dbReference type="Proteomes" id="UP000013232"/>
    </source>
</evidence>
<dbReference type="RefSeq" id="WP_004336103.1">
    <property type="nucleotide sequence ID" value="NZ_AMXE01000018.1"/>
</dbReference>
<comment type="caution">
    <text evidence="2">The sequence shown here is derived from an EMBL/GenBank/DDBJ whole genome shotgun (WGS) entry which is preliminary data.</text>
</comment>
<evidence type="ECO:0000256" key="1">
    <source>
        <dbReference type="SAM" id="MobiDB-lite"/>
    </source>
</evidence>
<accession>N6Y4V4</accession>
<dbReference type="AlphaFoldDB" id="N6Y4V4"/>
<dbReference type="EMBL" id="AMXE01000018">
    <property type="protein sequence ID" value="ENO89221.1"/>
    <property type="molecule type" value="Genomic_DNA"/>
</dbReference>
<dbReference type="OrthoDB" id="8526168at2"/>
<reference evidence="2 3" key="1">
    <citation type="submission" date="2012-09" db="EMBL/GenBank/DDBJ databases">
        <title>Draft Genome Sequences of 6 Strains from Genus Thauera.</title>
        <authorList>
            <person name="Liu B."/>
            <person name="Shapleigh J.P."/>
            <person name="Frostegard A.H."/>
        </authorList>
    </citation>
    <scope>NUCLEOTIDE SEQUENCE [LARGE SCALE GENOMIC DNA]</scope>
    <source>
        <strain evidence="3">47Lol / DSM 12138</strain>
    </source>
</reference>
<gene>
    <name evidence="2" type="ORF">C666_07160</name>
</gene>
<name>N6Y4V4_THAL4</name>
<organism evidence="2 3">
    <name type="scientific">Thauera linaloolentis (strain DSM 12138 / JCM 21573 / CCUG 41526 / CIP 105981 / IAM 15112 / NBRC 102519 / 47Lol)</name>
    <dbReference type="NCBI Taxonomy" id="1123367"/>
    <lineage>
        <taxon>Bacteria</taxon>
        <taxon>Pseudomonadati</taxon>
        <taxon>Pseudomonadota</taxon>
        <taxon>Betaproteobacteria</taxon>
        <taxon>Rhodocyclales</taxon>
        <taxon>Zoogloeaceae</taxon>
        <taxon>Thauera</taxon>
    </lineage>
</organism>
<proteinExistence type="predicted"/>